<proteinExistence type="predicted"/>
<evidence type="ECO:0000313" key="1">
    <source>
        <dbReference type="EMBL" id="MCD7468940.1"/>
    </source>
</evidence>
<dbReference type="EMBL" id="JACEIK010001384">
    <property type="protein sequence ID" value="MCD7468940.1"/>
    <property type="molecule type" value="Genomic_DNA"/>
</dbReference>
<gene>
    <name evidence="1" type="ORF">HAX54_007496</name>
</gene>
<organism evidence="1 2">
    <name type="scientific">Datura stramonium</name>
    <name type="common">Jimsonweed</name>
    <name type="synonym">Common thornapple</name>
    <dbReference type="NCBI Taxonomy" id="4076"/>
    <lineage>
        <taxon>Eukaryota</taxon>
        <taxon>Viridiplantae</taxon>
        <taxon>Streptophyta</taxon>
        <taxon>Embryophyta</taxon>
        <taxon>Tracheophyta</taxon>
        <taxon>Spermatophyta</taxon>
        <taxon>Magnoliopsida</taxon>
        <taxon>eudicotyledons</taxon>
        <taxon>Gunneridae</taxon>
        <taxon>Pentapetalae</taxon>
        <taxon>asterids</taxon>
        <taxon>lamiids</taxon>
        <taxon>Solanales</taxon>
        <taxon>Solanaceae</taxon>
        <taxon>Solanoideae</taxon>
        <taxon>Datureae</taxon>
        <taxon>Datura</taxon>
    </lineage>
</organism>
<protein>
    <submittedName>
        <fullName evidence="1">Uncharacterized protein</fullName>
    </submittedName>
</protein>
<sequence>MTQKFSFEEQARLVWQYLCSVPLMILEDSIPLLTASLSSHEKVDFLNFVHIVVPEEKLIGECREMQQQKASEEQNPVDGFHIWHAAITRDLKCRIIWFSVHSSEDESKLILNNLKLGFAVVNKSFATLLYEWVRMGYSGKISVEKFEKIWKKCSVAEAICLKSSKNSGSSSSYSVMQSSDRSKTALLGPNSAMTSNNTISYHPSTLDNIAKHDTPYSNGINLHIFFSDLLKNFCCLPETALDVKLAEDMGLLAEFEIHSHHVRFLYQLHRKGSKVSLTLAVDPLEVVSTYLSSDGFRSSSVCHEKGGNFSLTESADHGFDHSGSFSSDKTKNSKWNKNFDLSGDITQHSTEVDKKRSNDTIEIADQRATTCQNIKLHEQSRQREHKEHHLRLTQDKLVDVIRRVSCDSSLDSEKKSHLMQSVLMSQMHFQLLIVHFLSWKEATYGYIITSSR</sequence>
<accession>A0ABS8TDG7</accession>
<name>A0ABS8TDG7_DATST</name>
<comment type="caution">
    <text evidence="1">The sequence shown here is derived from an EMBL/GenBank/DDBJ whole genome shotgun (WGS) entry which is preliminary data.</text>
</comment>
<reference evidence="1 2" key="1">
    <citation type="journal article" date="2021" name="BMC Genomics">
        <title>Datura genome reveals duplications of psychoactive alkaloid biosynthetic genes and high mutation rate following tissue culture.</title>
        <authorList>
            <person name="Rajewski A."/>
            <person name="Carter-House D."/>
            <person name="Stajich J."/>
            <person name="Litt A."/>
        </authorList>
    </citation>
    <scope>NUCLEOTIDE SEQUENCE [LARGE SCALE GENOMIC DNA]</scope>
    <source>
        <strain evidence="1">AR-01</strain>
    </source>
</reference>
<keyword evidence="2" id="KW-1185">Reference proteome</keyword>
<evidence type="ECO:0000313" key="2">
    <source>
        <dbReference type="Proteomes" id="UP000823775"/>
    </source>
</evidence>
<dbReference type="Proteomes" id="UP000823775">
    <property type="component" value="Unassembled WGS sequence"/>
</dbReference>